<name>A0A9X7BKM6_BACTU</name>
<keyword evidence="1" id="KW-0378">Hydrolase</keyword>
<comment type="caution">
    <text evidence="1">The sequence shown here is derived from an EMBL/GenBank/DDBJ whole genome shotgun (WGS) entry which is preliminary data.</text>
</comment>
<evidence type="ECO:0000313" key="1">
    <source>
        <dbReference type="EMBL" id="PFV28033.1"/>
    </source>
</evidence>
<reference evidence="1 2" key="1">
    <citation type="submission" date="2017-09" db="EMBL/GenBank/DDBJ databases">
        <title>Large-scale bioinformatics analysis of Bacillus genomes uncovers conserved roles of natural products in bacterial physiology.</title>
        <authorList>
            <consortium name="Agbiome Team Llc"/>
            <person name="Bleich R.M."/>
            <person name="Grubbs K.J."/>
            <person name="Santa Maria K.C."/>
            <person name="Allen S.E."/>
            <person name="Farag S."/>
            <person name="Shank E.A."/>
            <person name="Bowers A."/>
        </authorList>
    </citation>
    <scope>NUCLEOTIDE SEQUENCE [LARGE SCALE GENOMIC DNA]</scope>
    <source>
        <strain evidence="1 2">AFS060060</strain>
    </source>
</reference>
<dbReference type="InterPro" id="IPR011604">
    <property type="entry name" value="PDDEXK-like_dom_sf"/>
</dbReference>
<dbReference type="Gene3D" id="3.90.320.10">
    <property type="match status" value="1"/>
</dbReference>
<protein>
    <submittedName>
        <fullName evidence="1">Restriction endonuclease</fullName>
    </submittedName>
</protein>
<gene>
    <name evidence="1" type="ORF">COK99_21940</name>
</gene>
<proteinExistence type="predicted"/>
<sequence>MNKLLEVCEFEAITCNKDYENDASYKYLNEEIFQELEKFILTFNANEETSSADFLRMGMRKNVGKIIQARNYVGLIQMKNGFQVQVLPKITNGGLEDTKKTFLRMIRSMKDFPSKIFNDANLNLDKMNLYELFINMYIQEVRELIKKGLRSSYFPVVDNVNYFKGKLIVREQIKKNQIHKERFYVEYDEYGMNRPENQLIKSTLLKLQKLSNSAANIKGIRQLLPNFERVKPSINYKKDFSKVVVDRNTKDYKTIMQWSKVFLMNQSFTTFSGETNARAILFSMEKVFEAYVARNLKQVLSDLMWEISIQDKGYYLFNSPKKFALRPDIVIMRDDGSRVILDTKWKMLIDNQDRNYGISQADMYQMYAYSKKYEASEIWLLYPVNEGMKATDISFKSYKDKVLELKVKVFLVDLTNIQESLIELKKHLINGRNEVQCLI</sequence>
<dbReference type="GO" id="GO:0004519">
    <property type="term" value="F:endonuclease activity"/>
    <property type="evidence" value="ECO:0007669"/>
    <property type="project" value="UniProtKB-KW"/>
</dbReference>
<organism evidence="1 2">
    <name type="scientific">Bacillus thuringiensis</name>
    <dbReference type="NCBI Taxonomy" id="1428"/>
    <lineage>
        <taxon>Bacteria</taxon>
        <taxon>Bacillati</taxon>
        <taxon>Bacillota</taxon>
        <taxon>Bacilli</taxon>
        <taxon>Bacillales</taxon>
        <taxon>Bacillaceae</taxon>
        <taxon>Bacillus</taxon>
        <taxon>Bacillus cereus group</taxon>
    </lineage>
</organism>
<dbReference type="PANTHER" id="PTHR38733:SF1">
    <property type="entry name" value="TYPE IV METHYL-DIRECTED RESTRICTION ENZYME ECOKMCRBC"/>
    <property type="match status" value="1"/>
</dbReference>
<keyword evidence="1" id="KW-0540">Nuclease</keyword>
<dbReference type="AlphaFoldDB" id="A0A9X7BKM6"/>
<dbReference type="RefSeq" id="WP_098685945.1">
    <property type="nucleotide sequence ID" value="NZ_NVDU01000048.1"/>
</dbReference>
<accession>A0A9X7BKM6</accession>
<dbReference type="EMBL" id="NVDU01000048">
    <property type="protein sequence ID" value="PFV28033.1"/>
    <property type="molecule type" value="Genomic_DNA"/>
</dbReference>
<dbReference type="Pfam" id="PF10117">
    <property type="entry name" value="McrBC"/>
    <property type="match status" value="1"/>
</dbReference>
<keyword evidence="1" id="KW-0255">Endonuclease</keyword>
<dbReference type="Proteomes" id="UP000223366">
    <property type="component" value="Unassembled WGS sequence"/>
</dbReference>
<dbReference type="InterPro" id="IPR019292">
    <property type="entry name" value="McrC"/>
</dbReference>
<dbReference type="PANTHER" id="PTHR38733">
    <property type="entry name" value="PROTEIN MCRC"/>
    <property type="match status" value="1"/>
</dbReference>
<evidence type="ECO:0000313" key="2">
    <source>
        <dbReference type="Proteomes" id="UP000223366"/>
    </source>
</evidence>